<keyword evidence="1" id="KW-0812">Transmembrane</keyword>
<dbReference type="Pfam" id="PF12679">
    <property type="entry name" value="ABC2_membrane_2"/>
    <property type="match status" value="1"/>
</dbReference>
<evidence type="ECO:0000256" key="1">
    <source>
        <dbReference type="SAM" id="Phobius"/>
    </source>
</evidence>
<dbReference type="OrthoDB" id="4187110at2"/>
<feature type="transmembrane region" description="Helical" evidence="1">
    <location>
        <begin position="180"/>
        <end position="202"/>
    </location>
</feature>
<keyword evidence="1" id="KW-0472">Membrane</keyword>
<feature type="transmembrane region" description="Helical" evidence="1">
    <location>
        <begin position="230"/>
        <end position="252"/>
    </location>
</feature>
<reference evidence="2 3" key="1">
    <citation type="submission" date="2016-10" db="EMBL/GenBank/DDBJ databases">
        <title>Draft genome sequences of four alkaliphilic bacteria belonging to the Anaerobacillus genus.</title>
        <authorList>
            <person name="Bassil N.M."/>
            <person name="Lloyd J.R."/>
        </authorList>
    </citation>
    <scope>NUCLEOTIDE SEQUENCE [LARGE SCALE GENOMIC DNA]</scope>
    <source>
        <strain evidence="2 3">DSM 15340</strain>
    </source>
</reference>
<dbReference type="AlphaFoldDB" id="A0A1S2LSV1"/>
<feature type="transmembrane region" description="Helical" evidence="1">
    <location>
        <begin position="21"/>
        <end position="42"/>
    </location>
</feature>
<dbReference type="GO" id="GO:0005886">
    <property type="term" value="C:plasma membrane"/>
    <property type="evidence" value="ECO:0007669"/>
    <property type="project" value="UniProtKB-SubCell"/>
</dbReference>
<name>A0A1S2LSV1_9BACI</name>
<dbReference type="EMBL" id="MLQQ01000002">
    <property type="protein sequence ID" value="OIJ15213.1"/>
    <property type="molecule type" value="Genomic_DNA"/>
</dbReference>
<feature type="transmembrane region" description="Helical" evidence="1">
    <location>
        <begin position="115"/>
        <end position="140"/>
    </location>
</feature>
<dbReference type="Proteomes" id="UP000180098">
    <property type="component" value="Unassembled WGS sequence"/>
</dbReference>
<feature type="transmembrane region" description="Helical" evidence="1">
    <location>
        <begin position="76"/>
        <end position="94"/>
    </location>
</feature>
<dbReference type="GO" id="GO:0140359">
    <property type="term" value="F:ABC-type transporter activity"/>
    <property type="evidence" value="ECO:0007669"/>
    <property type="project" value="InterPro"/>
</dbReference>
<sequence length="258" mass="28488">MKQWITLFKKEQLEMLRNFKWVWLPLVFIILGMTDPLSSYYMPRIIDAVGGMPEGTVIEMPTPQAAEVLLATVSQLNLLGVLIIVLASMGVIAAERKSGLAAMVLVKPIPIINYVTAKWLNVSLIGCVSLFVGYITGWYYTSVLFGTVSFELFLQSYVIFAIWYTFVLTLTIFFSAIFKVAGVAGFITLTIVISLSILTNIMGDYMIWSPAQLGDSVASLIMVGQLGDGFWLSLSVTVLLVVAMLFGATKILENKELE</sequence>
<dbReference type="RefSeq" id="WP_071312317.1">
    <property type="nucleotide sequence ID" value="NZ_MLQQ01000002.1"/>
</dbReference>
<keyword evidence="1" id="KW-1133">Transmembrane helix</keyword>
<comment type="caution">
    <text evidence="2">The sequence shown here is derived from an EMBL/GenBank/DDBJ whole genome shotgun (WGS) entry which is preliminary data.</text>
</comment>
<evidence type="ECO:0000313" key="2">
    <source>
        <dbReference type="EMBL" id="OIJ15213.1"/>
    </source>
</evidence>
<feature type="transmembrane region" description="Helical" evidence="1">
    <location>
        <begin position="152"/>
        <end position="173"/>
    </location>
</feature>
<proteinExistence type="predicted"/>
<gene>
    <name evidence="2" type="ORF">BKP35_05030</name>
</gene>
<evidence type="ECO:0000313" key="3">
    <source>
        <dbReference type="Proteomes" id="UP000180098"/>
    </source>
</evidence>
<protein>
    <submittedName>
        <fullName evidence="2">ABC transporter permease</fullName>
    </submittedName>
</protein>
<organism evidence="2 3">
    <name type="scientific">Anaerobacillus arseniciselenatis</name>
    <dbReference type="NCBI Taxonomy" id="85682"/>
    <lineage>
        <taxon>Bacteria</taxon>
        <taxon>Bacillati</taxon>
        <taxon>Bacillota</taxon>
        <taxon>Bacilli</taxon>
        <taxon>Bacillales</taxon>
        <taxon>Bacillaceae</taxon>
        <taxon>Anaerobacillus</taxon>
    </lineage>
</organism>
<accession>A0A1S2LSV1</accession>
<keyword evidence="3" id="KW-1185">Reference proteome</keyword>